<feature type="region of interest" description="Disordered" evidence="1">
    <location>
        <begin position="151"/>
        <end position="175"/>
    </location>
</feature>
<evidence type="ECO:0000313" key="3">
    <source>
        <dbReference type="Proteomes" id="UP000265618"/>
    </source>
</evidence>
<feature type="compositionally biased region" description="Basic and acidic residues" evidence="1">
    <location>
        <begin position="465"/>
        <end position="474"/>
    </location>
</feature>
<reference evidence="2 3" key="1">
    <citation type="journal article" date="2018" name="PLoS ONE">
        <title>The draft genome of Kipferlia bialata reveals reductive genome evolution in fornicate parasites.</title>
        <authorList>
            <person name="Tanifuji G."/>
            <person name="Takabayashi S."/>
            <person name="Kume K."/>
            <person name="Takagi M."/>
            <person name="Nakayama T."/>
            <person name="Kamikawa R."/>
            <person name="Inagaki Y."/>
            <person name="Hashimoto T."/>
        </authorList>
    </citation>
    <scope>NUCLEOTIDE SEQUENCE [LARGE SCALE GENOMIC DNA]</scope>
    <source>
        <strain evidence="2">NY0173</strain>
    </source>
</reference>
<feature type="compositionally biased region" description="Low complexity" evidence="1">
    <location>
        <begin position="478"/>
        <end position="492"/>
    </location>
</feature>
<proteinExistence type="predicted"/>
<accession>A0A9K3CQU4</accession>
<dbReference type="AlphaFoldDB" id="A0A9K3CQU4"/>
<feature type="compositionally biased region" description="Basic and acidic residues" evidence="1">
    <location>
        <begin position="321"/>
        <end position="336"/>
    </location>
</feature>
<feature type="compositionally biased region" description="Basic and acidic residues" evidence="1">
    <location>
        <begin position="153"/>
        <end position="175"/>
    </location>
</feature>
<feature type="region of interest" description="Disordered" evidence="1">
    <location>
        <begin position="465"/>
        <end position="494"/>
    </location>
</feature>
<protein>
    <submittedName>
        <fullName evidence="2">Uncharacterized protein</fullName>
    </submittedName>
</protein>
<feature type="region of interest" description="Disordered" evidence="1">
    <location>
        <begin position="1"/>
        <end position="26"/>
    </location>
</feature>
<comment type="caution">
    <text evidence="2">The sequence shown here is derived from an EMBL/GenBank/DDBJ whole genome shotgun (WGS) entry which is preliminary data.</text>
</comment>
<keyword evidence="3" id="KW-1185">Reference proteome</keyword>
<dbReference type="EMBL" id="BDIP01000205">
    <property type="protein sequence ID" value="GIQ80620.1"/>
    <property type="molecule type" value="Genomic_DNA"/>
</dbReference>
<sequence length="779" mass="85412">MLRRRGPSTPNMAPLESRVSQLEESDAQAETKFTTLIETSIADAMASLNREIEALETAQGRQFKDLSQSLGKHQSALRSLEAASSETDRQLTGVEQTLSAHKDQMASASASARDALNTQRDRVVKEITSIRTLVAVTRRQLETSFTALAASVEQERDSDREREREAEGETRQREAALTESLTSVKGRVLALEDSTHALSLSHDKVVASVAECRAQCHEDSQATAQRVCEEYQTGVEASVSVLSTQCTAAHESVSAIRQTQTQHSEGVDSALKEMRTLLTTSISSHAASVDALTHTMETHAQEAQQTYTPIEEYRAYKAEREVERERDLAETKEREAASATETQTQMEALRQTAAEETASVRSALEAEVETLTQTQTQDRETQRESAASASTALNTLSTTLSAQIDTLTSALEAETQTRAEGEGETKASIERVAQGVEAEGAERERQGEEARVHTQSLIESLRQEMTREMDRRQQEQTAAASASHAALSSSLSTLRSDMTHTVAEAEERLAQRMEGLDRDRREAVASLSSRLTLLEDGLSALTAQTDRGVEAVSERLSTGLASLTQTQTEDRQRGEDRCNALEATVTASVSALDDTLCKYRTGADRHVRDVTQGLHTSIVALRDGVTHRLQGVEKRGQDVERRVCDVDREVSALRTRLDTNMQGEAHRASQLLGQVQRSIDRSVSAQAEVTERDIRQTVAEQRERDASTRACVTTLSDDIEALADSVRRQAQTQQEALCIVENEAASRRAVLAKRVTAGLEEVKATASVQASAMGMMRER</sequence>
<evidence type="ECO:0000313" key="2">
    <source>
        <dbReference type="EMBL" id="GIQ80620.1"/>
    </source>
</evidence>
<organism evidence="2 3">
    <name type="scientific">Kipferlia bialata</name>
    <dbReference type="NCBI Taxonomy" id="797122"/>
    <lineage>
        <taxon>Eukaryota</taxon>
        <taxon>Metamonada</taxon>
        <taxon>Carpediemonas-like organisms</taxon>
        <taxon>Kipferlia</taxon>
    </lineage>
</organism>
<name>A0A9K3CQU4_9EUKA</name>
<gene>
    <name evidence="2" type="ORF">KIPB_001447</name>
</gene>
<evidence type="ECO:0000256" key="1">
    <source>
        <dbReference type="SAM" id="MobiDB-lite"/>
    </source>
</evidence>
<feature type="region of interest" description="Disordered" evidence="1">
    <location>
        <begin position="321"/>
        <end position="390"/>
    </location>
</feature>
<dbReference type="Proteomes" id="UP000265618">
    <property type="component" value="Unassembled WGS sequence"/>
</dbReference>